<proteinExistence type="inferred from homology"/>
<organism evidence="14 15">
    <name type="scientific">Metschnikowia bicuspidata</name>
    <dbReference type="NCBI Taxonomy" id="27322"/>
    <lineage>
        <taxon>Eukaryota</taxon>
        <taxon>Fungi</taxon>
        <taxon>Dikarya</taxon>
        <taxon>Ascomycota</taxon>
        <taxon>Saccharomycotina</taxon>
        <taxon>Pichiomycetes</taxon>
        <taxon>Metschnikowiaceae</taxon>
        <taxon>Metschnikowia</taxon>
    </lineage>
</organism>
<dbReference type="Gene3D" id="1.20.120.1910">
    <property type="entry name" value="Cysteine-tRNA ligase, C-terminal anti-codon recognition domain"/>
    <property type="match status" value="1"/>
</dbReference>
<dbReference type="Pfam" id="PF01406">
    <property type="entry name" value="tRNA-synt_1e"/>
    <property type="match status" value="1"/>
</dbReference>
<dbReference type="CDD" id="cd00672">
    <property type="entry name" value="CysRS_core"/>
    <property type="match status" value="1"/>
</dbReference>
<protein>
    <recommendedName>
        <fullName evidence="2">cysteine--tRNA ligase</fullName>
        <ecNumber evidence="2">6.1.1.16</ecNumber>
    </recommendedName>
    <alternativeName>
        <fullName evidence="10">Cysteinyl-tRNA synthetase</fullName>
    </alternativeName>
</protein>
<evidence type="ECO:0000313" key="15">
    <source>
        <dbReference type="Proteomes" id="UP000268321"/>
    </source>
</evidence>
<dbReference type="Gene3D" id="3.40.50.620">
    <property type="entry name" value="HUPs"/>
    <property type="match status" value="2"/>
</dbReference>
<keyword evidence="7" id="KW-0067">ATP-binding</keyword>
<dbReference type="SUPFAM" id="SSF52374">
    <property type="entry name" value="Nucleotidylyl transferase"/>
    <property type="match status" value="1"/>
</dbReference>
<evidence type="ECO:0000256" key="5">
    <source>
        <dbReference type="ARBA" id="ARBA00022741"/>
    </source>
</evidence>
<evidence type="ECO:0000256" key="4">
    <source>
        <dbReference type="ARBA" id="ARBA00022723"/>
    </source>
</evidence>
<sequence>MYHSLRRLMSKKSVQQPPWHAPAPVQHPVLRINNSLTRKKEEFVPCNPASVSWYCCGPTVYNHSHMGHARNYVCSDICRRILRDYFGYNVLFVQNVTDIDDKIIVAARQQYLFEERVSKKYGAAGEISDKLVVEAQGYLEKHVATHLPAFGGAIATDLLPYCDQLDLAYLAAAQPKLPMHVAAVKRAHAAVFGPRQNVPVSAFLAAIEDVAVPFLDKEYGHTVVAPEIFRKLPTHWENEFNKDMQRLNVLPPSVTTRVSEYVPEIAAFVDKIVSNGFAYATEDGSVYFDTLKFETHPEHDYAKLQPWNKGSMELIAEGEGSLSTQTGKKNAADFALWKASKPGEPAWDSKWGRGRPGWHIECSVMALDILGSTIDIHSGGVDLCFPHHDNELAQSEAYFENKQWINYFMHNGHLHIQGQKMSKSLKNFITIGEALQQYSARQLRLVFAFGFWDKPIDFKDSLVKEVQAYELTITKFFTMVRALHADHKHRVGQGQYVSLKLTGAEKALIQSLQTAQADVHAAFCDNLSTPVVLQVLGDLVSRANTYIQACAAGQQELRIEVLLDVTRWIVKIFDVLGFEPRPDRLGWTDGDSDTAAGASAEDVVMPYVKMLSQFRDEVRGLAIGQAEPGAFLLACDNVRADLIQLGISLDDRPTGGALVKFLNEQEKEEFLKQQQLKEQQLQEKELKKQQQAEANARKEQERLTKMKIMPSELFRDANQYSEWDEQGIPTKTASGEEMTKSMRKKLMKQYQQQVKLYGEYLKSQE</sequence>
<comment type="cofactor">
    <cofactor evidence="1">
        <name>Zn(2+)</name>
        <dbReference type="ChEBI" id="CHEBI:29105"/>
    </cofactor>
</comment>
<dbReference type="AlphaFoldDB" id="A0A4P9ZCA8"/>
<dbReference type="PANTHER" id="PTHR10890:SF3">
    <property type="entry name" value="CYSTEINE--TRNA LIGASE, CYTOPLASMIC"/>
    <property type="match status" value="1"/>
</dbReference>
<dbReference type="Proteomes" id="UP000268321">
    <property type="component" value="Unassembled WGS sequence"/>
</dbReference>
<dbReference type="NCBIfam" id="TIGR00435">
    <property type="entry name" value="cysS"/>
    <property type="match status" value="1"/>
</dbReference>
<reference evidence="15" key="1">
    <citation type="journal article" date="2018" name="Nat. Microbiol.">
        <title>Leveraging single-cell genomics to expand the fungal tree of life.</title>
        <authorList>
            <person name="Ahrendt S.R."/>
            <person name="Quandt C.A."/>
            <person name="Ciobanu D."/>
            <person name="Clum A."/>
            <person name="Salamov A."/>
            <person name="Andreopoulos B."/>
            <person name="Cheng J.F."/>
            <person name="Woyke T."/>
            <person name="Pelin A."/>
            <person name="Henrissat B."/>
            <person name="Reynolds N.K."/>
            <person name="Benny G.L."/>
            <person name="Smith M.E."/>
            <person name="James T.Y."/>
            <person name="Grigoriev I.V."/>
        </authorList>
    </citation>
    <scope>NUCLEOTIDE SEQUENCE [LARGE SCALE GENOMIC DNA]</scope>
    <source>
        <strain evidence="15">Baker2002</strain>
    </source>
</reference>
<name>A0A4P9ZCA8_9ASCO</name>
<keyword evidence="9 14" id="KW-0030">Aminoacyl-tRNA synthetase</keyword>
<evidence type="ECO:0000256" key="9">
    <source>
        <dbReference type="ARBA" id="ARBA00023146"/>
    </source>
</evidence>
<dbReference type="GO" id="GO:0005737">
    <property type="term" value="C:cytoplasm"/>
    <property type="evidence" value="ECO:0007669"/>
    <property type="project" value="TreeGrafter"/>
</dbReference>
<evidence type="ECO:0000313" key="14">
    <source>
        <dbReference type="EMBL" id="RKP29731.1"/>
    </source>
</evidence>
<dbReference type="GO" id="GO:0004817">
    <property type="term" value="F:cysteine-tRNA ligase activity"/>
    <property type="evidence" value="ECO:0007669"/>
    <property type="project" value="UniProtKB-EC"/>
</dbReference>
<feature type="coiled-coil region" evidence="11">
    <location>
        <begin position="663"/>
        <end position="709"/>
    </location>
</feature>
<keyword evidence="5" id="KW-0547">Nucleotide-binding</keyword>
<keyword evidence="3" id="KW-0436">Ligase</keyword>
<keyword evidence="11" id="KW-0175">Coiled coil</keyword>
<keyword evidence="15" id="KW-1185">Reference proteome</keyword>
<gene>
    <name evidence="14" type="ORF">METBISCDRAFT_31444</name>
</gene>
<evidence type="ECO:0000256" key="1">
    <source>
        <dbReference type="ARBA" id="ARBA00001947"/>
    </source>
</evidence>
<dbReference type="PANTHER" id="PTHR10890">
    <property type="entry name" value="CYSTEINYL-TRNA SYNTHETASE"/>
    <property type="match status" value="1"/>
</dbReference>
<dbReference type="SUPFAM" id="SSF47323">
    <property type="entry name" value="Anticodon-binding domain of a subclass of class I aminoacyl-tRNA synthetases"/>
    <property type="match status" value="1"/>
</dbReference>
<evidence type="ECO:0000256" key="2">
    <source>
        <dbReference type="ARBA" id="ARBA00012832"/>
    </source>
</evidence>
<dbReference type="OrthoDB" id="438179at2759"/>
<dbReference type="InterPro" id="IPR024909">
    <property type="entry name" value="Cys-tRNA/MSH_ligase"/>
</dbReference>
<evidence type="ECO:0000256" key="8">
    <source>
        <dbReference type="ARBA" id="ARBA00022917"/>
    </source>
</evidence>
<evidence type="ECO:0000256" key="10">
    <source>
        <dbReference type="ARBA" id="ARBA00031499"/>
    </source>
</evidence>
<dbReference type="EMBL" id="ML004476">
    <property type="protein sequence ID" value="RKP29731.1"/>
    <property type="molecule type" value="Genomic_DNA"/>
</dbReference>
<evidence type="ECO:0000256" key="7">
    <source>
        <dbReference type="ARBA" id="ARBA00022840"/>
    </source>
</evidence>
<evidence type="ECO:0000256" key="11">
    <source>
        <dbReference type="SAM" id="Coils"/>
    </source>
</evidence>
<dbReference type="InterPro" id="IPR015803">
    <property type="entry name" value="Cys-tRNA-ligase"/>
</dbReference>
<dbReference type="GO" id="GO:0046872">
    <property type="term" value="F:metal ion binding"/>
    <property type="evidence" value="ECO:0007669"/>
    <property type="project" value="UniProtKB-KW"/>
</dbReference>
<keyword evidence="4" id="KW-0479">Metal-binding</keyword>
<feature type="region of interest" description="Disordered" evidence="12">
    <location>
        <begin position="1"/>
        <end position="21"/>
    </location>
</feature>
<accession>A0A4P9ZCA8</accession>
<dbReference type="PRINTS" id="PR00983">
    <property type="entry name" value="TRNASYNTHCYS"/>
</dbReference>
<dbReference type="InterPro" id="IPR014729">
    <property type="entry name" value="Rossmann-like_a/b/a_fold"/>
</dbReference>
<dbReference type="InterPro" id="IPR032678">
    <property type="entry name" value="tRNA-synt_1_cat_dom"/>
</dbReference>
<dbReference type="HAMAP" id="MF_00041">
    <property type="entry name" value="Cys_tRNA_synth"/>
    <property type="match status" value="1"/>
</dbReference>
<dbReference type="InterPro" id="IPR009080">
    <property type="entry name" value="tRNAsynth_Ia_anticodon-bd"/>
</dbReference>
<evidence type="ECO:0000256" key="3">
    <source>
        <dbReference type="ARBA" id="ARBA00022598"/>
    </source>
</evidence>
<dbReference type="EC" id="6.1.1.16" evidence="2"/>
<evidence type="ECO:0000259" key="13">
    <source>
        <dbReference type="Pfam" id="PF01406"/>
    </source>
</evidence>
<keyword evidence="8" id="KW-0648">Protein biosynthesis</keyword>
<keyword evidence="6" id="KW-0862">Zinc</keyword>
<evidence type="ECO:0000256" key="6">
    <source>
        <dbReference type="ARBA" id="ARBA00022833"/>
    </source>
</evidence>
<dbReference type="GO" id="GO:0006423">
    <property type="term" value="P:cysteinyl-tRNA aminoacylation"/>
    <property type="evidence" value="ECO:0007669"/>
    <property type="project" value="InterPro"/>
</dbReference>
<dbReference type="GO" id="GO:0005524">
    <property type="term" value="F:ATP binding"/>
    <property type="evidence" value="ECO:0007669"/>
    <property type="project" value="UniProtKB-KW"/>
</dbReference>
<feature type="compositionally biased region" description="Basic residues" evidence="12">
    <location>
        <begin position="1"/>
        <end position="10"/>
    </location>
</feature>
<evidence type="ECO:0000256" key="12">
    <source>
        <dbReference type="SAM" id="MobiDB-lite"/>
    </source>
</evidence>
<feature type="domain" description="tRNA synthetases class I catalytic" evidence="13">
    <location>
        <begin position="43"/>
        <end position="467"/>
    </location>
</feature>